<evidence type="ECO:0000256" key="12">
    <source>
        <dbReference type="ARBA" id="ARBA00083330"/>
    </source>
</evidence>
<dbReference type="KEGG" id="bvg:104884768"/>
<name>A0A0J8B5I2_BETVV</name>
<dbReference type="GO" id="GO:0006281">
    <property type="term" value="P:DNA repair"/>
    <property type="evidence" value="ECO:0007669"/>
    <property type="project" value="UniProtKB-KW"/>
</dbReference>
<dbReference type="EMBL" id="KQ090532">
    <property type="protein sequence ID" value="KMS95153.1"/>
    <property type="molecule type" value="Genomic_DNA"/>
</dbReference>
<feature type="region of interest" description="Disordered" evidence="13">
    <location>
        <begin position="222"/>
        <end position="247"/>
    </location>
</feature>
<dbReference type="InterPro" id="IPR045138">
    <property type="entry name" value="MeCP2/MBD4"/>
</dbReference>
<keyword evidence="4" id="KW-0378">Hydrolase</keyword>
<feature type="compositionally biased region" description="Basic and acidic residues" evidence="13">
    <location>
        <begin position="222"/>
        <end position="235"/>
    </location>
</feature>
<dbReference type="FunFam" id="1.10.340.30:FF:000051">
    <property type="entry name" value="Methyl-CpG-binding domain protein 4"/>
    <property type="match status" value="1"/>
</dbReference>
<dbReference type="Gramene" id="KMS95153">
    <property type="protein sequence ID" value="KMS95153"/>
    <property type="gene ID" value="BVRB_011910"/>
</dbReference>
<dbReference type="GO" id="GO:0016787">
    <property type="term" value="F:hydrolase activity"/>
    <property type="evidence" value="ECO:0007669"/>
    <property type="project" value="UniProtKB-KW"/>
</dbReference>
<keyword evidence="6" id="KW-0234">DNA repair</keyword>
<dbReference type="PANTHER" id="PTHR15074">
    <property type="entry name" value="METHYL-CPG-BINDING PROTEIN"/>
    <property type="match status" value="1"/>
</dbReference>
<feature type="region of interest" description="Disordered" evidence="13">
    <location>
        <begin position="378"/>
        <end position="399"/>
    </location>
</feature>
<dbReference type="PANTHER" id="PTHR15074:SF0">
    <property type="entry name" value="METHYL-CPG-BINDING DOMAIN PROTEIN 4-LIKE PROTEIN"/>
    <property type="match status" value="1"/>
</dbReference>
<protein>
    <recommendedName>
        <fullName evidence="10">Methyl-CpG-binding domain protein 4</fullName>
    </recommendedName>
    <alternativeName>
        <fullName evidence="11">Methyl-CpG-binding protein MBD4</fullName>
    </alternativeName>
    <alternativeName>
        <fullName evidence="12">Mismatch-specific DNA N-glycosylase</fullName>
    </alternativeName>
</protein>
<evidence type="ECO:0000256" key="5">
    <source>
        <dbReference type="ARBA" id="ARBA00023125"/>
    </source>
</evidence>
<dbReference type="OrthoDB" id="10265068at2759"/>
<feature type="compositionally biased region" description="Basic and acidic residues" evidence="13">
    <location>
        <begin position="143"/>
        <end position="162"/>
    </location>
</feature>
<keyword evidence="2" id="KW-0597">Phosphoprotein</keyword>
<sequence length="886" mass="100695">MSSQEVQVSPHTNSMNPSPVIVCALSASSNYAIKKSKHNHIIKTNHCDNDYAVRFVSPYFTNKENDVHVLDNLDKSMLVRKRLNSGNETLVVMNMMSNAEKTTVMSGNNGKEIIRKKRKEKPRSDGLHAEIENVGNDISDQDIQEKKEQTERKRKEKDRVDQPRGNIKNAGKNHMLVKAMEIDSDCFGRENSEKPVKDGKSPSGVVLDFQQEAGVPVVRVKHEGSHGECKEKENGSEFPIGSMNGNEGTVVSADFLKNDSKEKKRRKRKMEPPTDQTCGGIEIAVKPLLEKRQSEGDCYDEREENEQPVEYWSTPRGVSLDLQGKADNSDMLVKYEVKHEDVEETERRRKLLVRAKNDCEKRLVSPFFAKSDHKVKVKEEKKSKRKKKIQNDLPYGEDETESFDVTLPKAKAISPYFMKKEAHDSSILKTQNLKEIEKKVRKQRNSRERTREGDEELEREVKKSRKNKKNVTLIDQCCTENNDENKTLVLGLPCLNLKVENEVAHESACRQYLINQRCYEAKVDGEDESGETDSKKDCADHGISHEVAFACFGSAKTKRVKSLHQLKVEKSEDGLDINGGEGGSDVMISSINQKVEKKKRKKTASRKCDAAGQEDDLVPSSMDSRKEKLTHDIQDCQKASPTKAVSPYFQKLSEEDAERDESNCKCQRKKTVTRTMNIKFEELLSKFTYKGGNHMNSEVGHGGRNKDDSAGKGKKDKKHRSDRNLSAAQKRGEAYRKKARDCTWKPPISPYDLLQEDHADDPWRVLVICLLLNVTTGGQVKQVLSHFFDVFPSAAAAVAADEIRMASLIQSLGLCRKRTYTIKRFSEEYLSDKWTHVTQLYGIGKYAADAYAIFCTGKWRQVTPKDHMLNYYWNFLQKSGLKEVAF</sequence>
<evidence type="ECO:0000313" key="14">
    <source>
        <dbReference type="EMBL" id="KMS95153.1"/>
    </source>
</evidence>
<feature type="compositionally biased region" description="Basic residues" evidence="13">
    <location>
        <begin position="596"/>
        <end position="605"/>
    </location>
</feature>
<feature type="compositionally biased region" description="Basic and acidic residues" evidence="13">
    <location>
        <begin position="704"/>
        <end position="713"/>
    </location>
</feature>
<evidence type="ECO:0000256" key="13">
    <source>
        <dbReference type="SAM" id="MobiDB-lite"/>
    </source>
</evidence>
<keyword evidence="3" id="KW-0227">DNA damage</keyword>
<evidence type="ECO:0000256" key="10">
    <source>
        <dbReference type="ARBA" id="ARBA00069821"/>
    </source>
</evidence>
<dbReference type="eggNOG" id="ENOG502RY32">
    <property type="taxonomic scope" value="Eukaryota"/>
</dbReference>
<proteinExistence type="predicted"/>
<evidence type="ECO:0000256" key="9">
    <source>
        <dbReference type="ARBA" id="ARBA00062707"/>
    </source>
</evidence>
<reference evidence="14 15" key="1">
    <citation type="journal article" date="2014" name="Nature">
        <title>The genome of the recently domesticated crop plant sugar beet (Beta vulgaris).</title>
        <authorList>
            <person name="Dohm J.C."/>
            <person name="Minoche A.E."/>
            <person name="Holtgrawe D."/>
            <person name="Capella-Gutierrez S."/>
            <person name="Zakrzewski F."/>
            <person name="Tafer H."/>
            <person name="Rupp O."/>
            <person name="Sorensen T.R."/>
            <person name="Stracke R."/>
            <person name="Reinhardt R."/>
            <person name="Goesmann A."/>
            <person name="Kraft T."/>
            <person name="Schulz B."/>
            <person name="Stadler P.F."/>
            <person name="Schmidt T."/>
            <person name="Gabaldon T."/>
            <person name="Lehrach H."/>
            <person name="Weisshaar B."/>
            <person name="Himmelbauer H."/>
        </authorList>
    </citation>
    <scope>NUCLEOTIDE SEQUENCE [LARGE SCALE GENOMIC DNA]</scope>
    <source>
        <tissue evidence="14">Taproot</tissue>
    </source>
</reference>
<dbReference type="GO" id="GO:0005634">
    <property type="term" value="C:nucleus"/>
    <property type="evidence" value="ECO:0007669"/>
    <property type="project" value="UniProtKB-SubCell"/>
</dbReference>
<dbReference type="Proteomes" id="UP000035740">
    <property type="component" value="Unassembled WGS sequence"/>
</dbReference>
<dbReference type="GO" id="GO:0003677">
    <property type="term" value="F:DNA binding"/>
    <property type="evidence" value="ECO:0007669"/>
    <property type="project" value="UniProtKB-KW"/>
</dbReference>
<organism evidence="14 15">
    <name type="scientific">Beta vulgaris subsp. vulgaris</name>
    <name type="common">Beet</name>
    <dbReference type="NCBI Taxonomy" id="3555"/>
    <lineage>
        <taxon>Eukaryota</taxon>
        <taxon>Viridiplantae</taxon>
        <taxon>Streptophyta</taxon>
        <taxon>Embryophyta</taxon>
        <taxon>Tracheophyta</taxon>
        <taxon>Spermatophyta</taxon>
        <taxon>Magnoliopsida</taxon>
        <taxon>eudicotyledons</taxon>
        <taxon>Gunneridae</taxon>
        <taxon>Pentapetalae</taxon>
        <taxon>Caryophyllales</taxon>
        <taxon>Chenopodiaceae</taxon>
        <taxon>Betoideae</taxon>
        <taxon>Beta</taxon>
    </lineage>
</organism>
<dbReference type="Gene3D" id="1.10.340.30">
    <property type="entry name" value="Hypothetical protein, domain 2"/>
    <property type="match status" value="1"/>
</dbReference>
<evidence type="ECO:0000256" key="6">
    <source>
        <dbReference type="ARBA" id="ARBA00023204"/>
    </source>
</evidence>
<dbReference type="OMA" id="CTGKWRQ"/>
<comment type="subcellular location">
    <subcellularLocation>
        <location evidence="1">Nucleus</location>
    </subcellularLocation>
</comment>
<comment type="function">
    <text evidence="8">Mismatch-specific DNA N-glycosylase involved in DNA repair. Has thymine glycosylase activity and is specific for G:T mismatches within methylated and unmethylated CpG sites. Can also remove uracil or 5-fluorouracil in G:U mismatches. Has no lyase activity. Was first identified as methyl-CpG-binding protein.</text>
</comment>
<feature type="region of interest" description="Disordered" evidence="13">
    <location>
        <begin position="258"/>
        <end position="277"/>
    </location>
</feature>
<keyword evidence="15" id="KW-1185">Reference proteome</keyword>
<accession>A0A0J8B5I2</accession>
<feature type="region of interest" description="Disordered" evidence="13">
    <location>
        <begin position="694"/>
        <end position="734"/>
    </location>
</feature>
<evidence type="ECO:0000256" key="2">
    <source>
        <dbReference type="ARBA" id="ARBA00022553"/>
    </source>
</evidence>
<comment type="subunit">
    <text evidence="9">Interacts with MLH1.</text>
</comment>
<evidence type="ECO:0000256" key="4">
    <source>
        <dbReference type="ARBA" id="ARBA00022801"/>
    </source>
</evidence>
<evidence type="ECO:0000256" key="7">
    <source>
        <dbReference type="ARBA" id="ARBA00023242"/>
    </source>
</evidence>
<feature type="region of interest" description="Disordered" evidence="13">
    <location>
        <begin position="594"/>
        <end position="622"/>
    </location>
</feature>
<evidence type="ECO:0000313" key="15">
    <source>
        <dbReference type="Proteomes" id="UP000035740"/>
    </source>
</evidence>
<feature type="region of interest" description="Disordered" evidence="13">
    <location>
        <begin position="108"/>
        <end position="171"/>
    </location>
</feature>
<keyword evidence="5" id="KW-0238">DNA-binding</keyword>
<evidence type="ECO:0000256" key="3">
    <source>
        <dbReference type="ARBA" id="ARBA00022763"/>
    </source>
</evidence>
<feature type="compositionally biased region" description="Basic and acidic residues" evidence="13">
    <location>
        <begin position="122"/>
        <end position="131"/>
    </location>
</feature>
<gene>
    <name evidence="14" type="ORF">BVRB_011910</name>
</gene>
<dbReference type="AlphaFoldDB" id="A0A0J8B5I2"/>
<evidence type="ECO:0000256" key="8">
    <source>
        <dbReference type="ARBA" id="ARBA00055831"/>
    </source>
</evidence>
<dbReference type="SUPFAM" id="SSF48150">
    <property type="entry name" value="DNA-glycosylase"/>
    <property type="match status" value="1"/>
</dbReference>
<keyword evidence="7" id="KW-0539">Nucleus</keyword>
<evidence type="ECO:0000256" key="1">
    <source>
        <dbReference type="ARBA" id="ARBA00004123"/>
    </source>
</evidence>
<dbReference type="InterPro" id="IPR011257">
    <property type="entry name" value="DNA_glycosylase"/>
</dbReference>
<evidence type="ECO:0000256" key="11">
    <source>
        <dbReference type="ARBA" id="ARBA00076709"/>
    </source>
</evidence>
<feature type="region of interest" description="Disordered" evidence="13">
    <location>
        <begin position="438"/>
        <end position="461"/>
    </location>
</feature>